<dbReference type="EMBL" id="GDHC01002904">
    <property type="protein sequence ID" value="JAQ15725.1"/>
    <property type="molecule type" value="Transcribed_RNA"/>
</dbReference>
<proteinExistence type="predicted"/>
<accession>A0A146M8Y1</accession>
<organism evidence="1">
    <name type="scientific">Lygus hesperus</name>
    <name type="common">Western plant bug</name>
    <dbReference type="NCBI Taxonomy" id="30085"/>
    <lineage>
        <taxon>Eukaryota</taxon>
        <taxon>Metazoa</taxon>
        <taxon>Ecdysozoa</taxon>
        <taxon>Arthropoda</taxon>
        <taxon>Hexapoda</taxon>
        <taxon>Insecta</taxon>
        <taxon>Pterygota</taxon>
        <taxon>Neoptera</taxon>
        <taxon>Paraneoptera</taxon>
        <taxon>Hemiptera</taxon>
        <taxon>Heteroptera</taxon>
        <taxon>Panheteroptera</taxon>
        <taxon>Cimicomorpha</taxon>
        <taxon>Miridae</taxon>
        <taxon>Mirini</taxon>
        <taxon>Lygus</taxon>
    </lineage>
</organism>
<sequence>MRAVYRAFHHKAPLSSSHSSYPVIVRYCFFQTSTAMPLVLIPEKYTRVIIIAITTNPWRSIQSMAFHVCHNLTVVQVLVLQRAIPTAQAVVELEQTNQYYMTYTSTIVFLNYKR</sequence>
<reference evidence="1" key="1">
    <citation type="journal article" date="2016" name="Gigascience">
        <title>De novo construction of an expanded transcriptome assembly for the western tarnished plant bug, Lygus hesperus.</title>
        <authorList>
            <person name="Tassone E.E."/>
            <person name="Geib S.M."/>
            <person name="Hall B."/>
            <person name="Fabrick J.A."/>
            <person name="Brent C.S."/>
            <person name="Hull J.J."/>
        </authorList>
    </citation>
    <scope>NUCLEOTIDE SEQUENCE</scope>
</reference>
<dbReference type="AlphaFoldDB" id="A0A146M8Y1"/>
<protein>
    <submittedName>
        <fullName evidence="1">Uncharacterized protein</fullName>
    </submittedName>
</protein>
<evidence type="ECO:0000313" key="1">
    <source>
        <dbReference type="EMBL" id="JAQ15725.1"/>
    </source>
</evidence>
<gene>
    <name evidence="1" type="ORF">g.4009</name>
</gene>
<name>A0A146M8Y1_LYGHE</name>